<comment type="caution">
    <text evidence="8">The sequence shown here is derived from an EMBL/GenBank/DDBJ whole genome shotgun (WGS) entry which is preliminary data.</text>
</comment>
<comment type="subcellular location">
    <subcellularLocation>
        <location evidence="1">Nucleus</location>
        <location evidence="1">Nucleoplasm</location>
    </subcellularLocation>
</comment>
<evidence type="ECO:0000259" key="7">
    <source>
        <dbReference type="Pfam" id="PF02234"/>
    </source>
</evidence>
<dbReference type="EMBL" id="JAUESC010000384">
    <property type="protein sequence ID" value="KAK0580938.1"/>
    <property type="molecule type" value="Genomic_DNA"/>
</dbReference>
<dbReference type="Proteomes" id="UP001168877">
    <property type="component" value="Unassembled WGS sequence"/>
</dbReference>
<evidence type="ECO:0000256" key="4">
    <source>
        <dbReference type="ARBA" id="ARBA00023306"/>
    </source>
</evidence>
<gene>
    <name evidence="8" type="ORF">LWI29_007881</name>
</gene>
<evidence type="ECO:0000256" key="3">
    <source>
        <dbReference type="ARBA" id="ARBA00023013"/>
    </source>
</evidence>
<dbReference type="InterPro" id="IPR003175">
    <property type="entry name" value="CDI_dom"/>
</dbReference>
<dbReference type="GO" id="GO:0005654">
    <property type="term" value="C:nucleoplasm"/>
    <property type="evidence" value="ECO:0007669"/>
    <property type="project" value="UniProtKB-SubCell"/>
</dbReference>
<feature type="domain" description="Cyclin-dependent kinase inhibitor" evidence="7">
    <location>
        <begin position="156"/>
        <end position="200"/>
    </location>
</feature>
<feature type="region of interest" description="Disordered" evidence="6">
    <location>
        <begin position="1"/>
        <end position="49"/>
    </location>
</feature>
<evidence type="ECO:0000313" key="8">
    <source>
        <dbReference type="EMBL" id="KAK0580938.1"/>
    </source>
</evidence>
<proteinExistence type="inferred from homology"/>
<dbReference type="GO" id="GO:0051726">
    <property type="term" value="P:regulation of cell cycle"/>
    <property type="evidence" value="ECO:0007669"/>
    <property type="project" value="InterPro"/>
</dbReference>
<accession>A0AA39RWP4</accession>
<evidence type="ECO:0000256" key="6">
    <source>
        <dbReference type="SAM" id="MobiDB-lite"/>
    </source>
</evidence>
<protein>
    <recommendedName>
        <fullName evidence="5">Cyclin-dependent kinase inhibitor</fullName>
    </recommendedName>
</protein>
<dbReference type="InterPro" id="IPR044898">
    <property type="entry name" value="CDI_dom_sf"/>
</dbReference>
<feature type="region of interest" description="Disordered" evidence="6">
    <location>
        <begin position="108"/>
        <end position="161"/>
    </location>
</feature>
<reference evidence="8" key="2">
    <citation type="submission" date="2023-06" db="EMBL/GenBank/DDBJ databases">
        <authorList>
            <person name="Swenson N.G."/>
            <person name="Wegrzyn J.L."/>
            <person name="Mcevoy S.L."/>
        </authorList>
    </citation>
    <scope>NUCLEOTIDE SEQUENCE</scope>
    <source>
        <strain evidence="8">NS2018</strain>
        <tissue evidence="8">Leaf</tissue>
    </source>
</reference>
<dbReference type="PANTHER" id="PTHR46776">
    <property type="entry name" value="CYCLIN-DEPENDENT KINASE INHIBITOR 4-RELATED"/>
    <property type="match status" value="1"/>
</dbReference>
<evidence type="ECO:0000256" key="2">
    <source>
        <dbReference type="ARBA" id="ARBA00010274"/>
    </source>
</evidence>
<dbReference type="GO" id="GO:0004861">
    <property type="term" value="F:cyclin-dependent protein serine/threonine kinase inhibitor activity"/>
    <property type="evidence" value="ECO:0007669"/>
    <property type="project" value="UniProtKB-UniRule"/>
</dbReference>
<feature type="compositionally biased region" description="Polar residues" evidence="6">
    <location>
        <begin position="22"/>
        <end position="39"/>
    </location>
</feature>
<sequence length="203" mass="22644">MGDCTKKSKRIAGALEMEEEASSTNLSPKRTKFSTSQQLKESKPSTTTNDVVVVSTHKKMTSSSGFVFSDEFSASRCSSNGSLEIVKHSLIFADLEVASFETEVSTCNNNNKFSRETSPSSEICGDSEEISSMDHSTPKNQPPGSRRRISPEGTKMPTSAEIDDFFSKAEKNEQKRFAEKYNYDIVKDVALEGRYQWVRLKHN</sequence>
<dbReference type="AlphaFoldDB" id="A0AA39RWP4"/>
<comment type="similarity">
    <text evidence="2 5">Belongs to the CDI family. ICK/KRP subfamily.</text>
</comment>
<keyword evidence="4" id="KW-0131">Cell cycle</keyword>
<dbReference type="Gene3D" id="4.10.365.10">
    <property type="entry name" value="p27"/>
    <property type="match status" value="1"/>
</dbReference>
<evidence type="ECO:0000256" key="5">
    <source>
        <dbReference type="PIRNR" id="PIRNR017811"/>
    </source>
</evidence>
<keyword evidence="3 5" id="KW-0649">Protein kinase inhibitor</keyword>
<dbReference type="Pfam" id="PF02234">
    <property type="entry name" value="CDI"/>
    <property type="match status" value="1"/>
</dbReference>
<name>A0AA39RWP4_ACESA</name>
<dbReference type="PIRSF" id="PIRSF017811">
    <property type="entry name" value="CDK_inhib_pln"/>
    <property type="match status" value="1"/>
</dbReference>
<evidence type="ECO:0000313" key="9">
    <source>
        <dbReference type="Proteomes" id="UP001168877"/>
    </source>
</evidence>
<evidence type="ECO:0000256" key="1">
    <source>
        <dbReference type="ARBA" id="ARBA00004642"/>
    </source>
</evidence>
<keyword evidence="9" id="KW-1185">Reference proteome</keyword>
<organism evidence="8 9">
    <name type="scientific">Acer saccharum</name>
    <name type="common">Sugar maple</name>
    <dbReference type="NCBI Taxonomy" id="4024"/>
    <lineage>
        <taxon>Eukaryota</taxon>
        <taxon>Viridiplantae</taxon>
        <taxon>Streptophyta</taxon>
        <taxon>Embryophyta</taxon>
        <taxon>Tracheophyta</taxon>
        <taxon>Spermatophyta</taxon>
        <taxon>Magnoliopsida</taxon>
        <taxon>eudicotyledons</taxon>
        <taxon>Gunneridae</taxon>
        <taxon>Pentapetalae</taxon>
        <taxon>rosids</taxon>
        <taxon>malvids</taxon>
        <taxon>Sapindales</taxon>
        <taxon>Sapindaceae</taxon>
        <taxon>Hippocastanoideae</taxon>
        <taxon>Acereae</taxon>
        <taxon>Acer</taxon>
    </lineage>
</organism>
<feature type="compositionally biased region" description="Polar residues" evidence="6">
    <location>
        <begin position="108"/>
        <end position="121"/>
    </location>
</feature>
<feature type="compositionally biased region" description="Polar residues" evidence="6">
    <location>
        <begin position="133"/>
        <end position="143"/>
    </location>
</feature>
<dbReference type="InterPro" id="IPR044275">
    <property type="entry name" value="KRP"/>
</dbReference>
<reference evidence="8" key="1">
    <citation type="journal article" date="2022" name="Plant J.">
        <title>Strategies of tolerance reflected in two North American maple genomes.</title>
        <authorList>
            <person name="McEvoy S.L."/>
            <person name="Sezen U.U."/>
            <person name="Trouern-Trend A."/>
            <person name="McMahon S.M."/>
            <person name="Schaberg P.G."/>
            <person name="Yang J."/>
            <person name="Wegrzyn J.L."/>
            <person name="Swenson N.G."/>
        </authorList>
    </citation>
    <scope>NUCLEOTIDE SEQUENCE</scope>
    <source>
        <strain evidence="8">NS2018</strain>
    </source>
</reference>